<sequence length="323" mass="36406">MSSGSRIASLIRQYEAQNEKSLMECQTTSPNKIDNTKVTNTSPRSVFSKTSSCISFESSDTECSSLTDQLSSDLCLSREDIWVSSLDLDEENSELIEEEQDYDSFDAYFPSPSFNARSACQNFCKEELHNSVLNSDTEEPIFWPFDYESYRSPDLDKFLSISPRRNMLHMDKPVKSGLDPIRVRLHQKSNGFKGVSECERKIVPNSEPSLACTAIRAQQIPNMPSRLGRLSNGPSDLKDENPLHTKCATGSNRMTPLKNLIGLRTFKEGSIEKSIGLHEFDGHEGIEELRADNEIPLCGSPWQITSMMKIGAQKIKRRTIEML</sequence>
<keyword evidence="3" id="KW-1185">Reference proteome</keyword>
<dbReference type="PANTHER" id="PTHR36707">
    <property type="entry name" value="T20M3.17 PROTEIN"/>
    <property type="match status" value="1"/>
</dbReference>
<comment type="caution">
    <text evidence="2">The sequence shown here is derived from an EMBL/GenBank/DDBJ whole genome shotgun (WGS) entry which is preliminary data.</text>
</comment>
<organism evidence="2 3">
    <name type="scientific">Carex littledalei</name>
    <dbReference type="NCBI Taxonomy" id="544730"/>
    <lineage>
        <taxon>Eukaryota</taxon>
        <taxon>Viridiplantae</taxon>
        <taxon>Streptophyta</taxon>
        <taxon>Embryophyta</taxon>
        <taxon>Tracheophyta</taxon>
        <taxon>Spermatophyta</taxon>
        <taxon>Magnoliopsida</taxon>
        <taxon>Liliopsida</taxon>
        <taxon>Poales</taxon>
        <taxon>Cyperaceae</taxon>
        <taxon>Cyperoideae</taxon>
        <taxon>Cariceae</taxon>
        <taxon>Carex</taxon>
        <taxon>Carex subgen. Euthyceras</taxon>
    </lineage>
</organism>
<dbReference type="AlphaFoldDB" id="A0A833R286"/>
<evidence type="ECO:0000313" key="2">
    <source>
        <dbReference type="EMBL" id="KAF3330907.1"/>
    </source>
</evidence>
<proteinExistence type="predicted"/>
<protein>
    <submittedName>
        <fullName evidence="2">Uncharacterized protein</fullName>
    </submittedName>
</protein>
<dbReference type="PANTHER" id="PTHR36707:SF1">
    <property type="entry name" value="T20M3.17 PROTEIN"/>
    <property type="match status" value="1"/>
</dbReference>
<reference evidence="2" key="1">
    <citation type="submission" date="2020-01" db="EMBL/GenBank/DDBJ databases">
        <title>Genome sequence of Kobresia littledalei, the first chromosome-level genome in the family Cyperaceae.</title>
        <authorList>
            <person name="Qu G."/>
        </authorList>
    </citation>
    <scope>NUCLEOTIDE SEQUENCE</scope>
    <source>
        <strain evidence="2">C.B.Clarke</strain>
        <tissue evidence="2">Leaf</tissue>
    </source>
</reference>
<name>A0A833R286_9POAL</name>
<dbReference type="OrthoDB" id="773993at2759"/>
<feature type="region of interest" description="Disordered" evidence="1">
    <location>
        <begin position="21"/>
        <end position="42"/>
    </location>
</feature>
<dbReference type="EMBL" id="SWLB01000013">
    <property type="protein sequence ID" value="KAF3330907.1"/>
    <property type="molecule type" value="Genomic_DNA"/>
</dbReference>
<accession>A0A833R286</accession>
<dbReference type="Proteomes" id="UP000623129">
    <property type="component" value="Unassembled WGS sequence"/>
</dbReference>
<gene>
    <name evidence="2" type="ORF">FCM35_KLT04261</name>
</gene>
<evidence type="ECO:0000313" key="3">
    <source>
        <dbReference type="Proteomes" id="UP000623129"/>
    </source>
</evidence>
<evidence type="ECO:0000256" key="1">
    <source>
        <dbReference type="SAM" id="MobiDB-lite"/>
    </source>
</evidence>
<feature type="compositionally biased region" description="Polar residues" evidence="1">
    <location>
        <begin position="23"/>
        <end position="42"/>
    </location>
</feature>